<sequence length="122" mass="12812">MGNLGPVGGRGLLGHSWGKNPELQPPSPGSSTAQAAQMGLGLTDGESGWEAGSLAIPGAARALGREPPRKFGNFLPQDPSTLLDPVQIVFLLKRFEAGRDGSRLSSQHFGSSRREDHLRSGV</sequence>
<protein>
    <submittedName>
        <fullName evidence="2">Uncharacterized protein</fullName>
    </submittedName>
</protein>
<feature type="region of interest" description="Disordered" evidence="1">
    <location>
        <begin position="101"/>
        <end position="122"/>
    </location>
</feature>
<feature type="compositionally biased region" description="Gly residues" evidence="1">
    <location>
        <begin position="1"/>
        <end position="12"/>
    </location>
</feature>
<dbReference type="GeneTree" id="ENSGT00910000148095"/>
<keyword evidence="3" id="KW-1185">Reference proteome</keyword>
<evidence type="ECO:0000256" key="1">
    <source>
        <dbReference type="SAM" id="MobiDB-lite"/>
    </source>
</evidence>
<evidence type="ECO:0000313" key="3">
    <source>
        <dbReference type="Proteomes" id="UP000233120"/>
    </source>
</evidence>
<feature type="region of interest" description="Disordered" evidence="1">
    <location>
        <begin position="1"/>
        <end position="51"/>
    </location>
</feature>
<dbReference type="Ensembl" id="ENSMNET00000004342.1">
    <property type="protein sequence ID" value="ENSMNEP00000000827.1"/>
    <property type="gene ID" value="ENSMNEG00000004010.1"/>
</dbReference>
<evidence type="ECO:0000313" key="2">
    <source>
        <dbReference type="Ensembl" id="ENSMNEP00000000827.1"/>
    </source>
</evidence>
<proteinExistence type="predicted"/>
<reference evidence="2" key="1">
    <citation type="submission" date="2025-08" db="UniProtKB">
        <authorList>
            <consortium name="Ensembl"/>
        </authorList>
    </citation>
    <scope>IDENTIFICATION</scope>
</reference>
<dbReference type="Bgee" id="ENSMNEG00000004010">
    <property type="expression patterns" value="Expressed in cerebellum and 4 other cell types or tissues"/>
</dbReference>
<feature type="compositionally biased region" description="Basic and acidic residues" evidence="1">
    <location>
        <begin position="112"/>
        <end position="122"/>
    </location>
</feature>
<reference evidence="2" key="2">
    <citation type="submission" date="2025-09" db="UniProtKB">
        <authorList>
            <consortium name="Ensembl"/>
        </authorList>
    </citation>
    <scope>IDENTIFICATION</scope>
</reference>
<dbReference type="OMA" id="HSWGKNP"/>
<dbReference type="Proteomes" id="UP000233120">
    <property type="component" value="Unassembled WGS sequence"/>
</dbReference>
<dbReference type="AlphaFoldDB" id="A0A2K6ANV5"/>
<name>A0A2K6ANV5_MACNE</name>
<accession>A0A2K6ANV5</accession>
<organism evidence="2 3">
    <name type="scientific">Macaca nemestrina</name>
    <name type="common">Pig-tailed macaque</name>
    <dbReference type="NCBI Taxonomy" id="9545"/>
    <lineage>
        <taxon>Eukaryota</taxon>
        <taxon>Metazoa</taxon>
        <taxon>Chordata</taxon>
        <taxon>Craniata</taxon>
        <taxon>Vertebrata</taxon>
        <taxon>Euteleostomi</taxon>
        <taxon>Mammalia</taxon>
        <taxon>Eutheria</taxon>
        <taxon>Euarchontoglires</taxon>
        <taxon>Primates</taxon>
        <taxon>Haplorrhini</taxon>
        <taxon>Catarrhini</taxon>
        <taxon>Cercopithecidae</taxon>
        <taxon>Cercopithecinae</taxon>
        <taxon>Macaca</taxon>
    </lineage>
</organism>